<evidence type="ECO:0000313" key="2">
    <source>
        <dbReference type="EMBL" id="UZF85879.1"/>
    </source>
</evidence>
<evidence type="ECO:0000259" key="1">
    <source>
        <dbReference type="Pfam" id="PF04230"/>
    </source>
</evidence>
<feature type="domain" description="Polysaccharide pyruvyl transferase" evidence="1">
    <location>
        <begin position="142"/>
        <end position="424"/>
    </location>
</feature>
<protein>
    <submittedName>
        <fullName evidence="2">Polysaccharide pyruvyl transferase family protein</fullName>
    </submittedName>
</protein>
<sequence>MNAPAHPLPASQAVQTMKILRATTQEVVVLVAREPGGSWPSLRLLLDGQDYATIHPSALVTGDATVAEIAIPLPALPETRLRSIAVADARTGAQAPGSELRPVSKTKELRALVIYPAGEVYDHDKVRWYRAPMEKLLSDYFNIGDMIVYDSTLKLLDYAHLEPMKIMSPTDADIARYASEFDFVFVRGSNFIHESMEWFRAVEVLEKVKLPVYAIGVGAQASQNRRIELSEGSKRFWSIVAERSAAIGVRGAFSAETLRQNGIRNVEVVGCPSIFRTRNRDLKIRIPDQREIRKVAFSLRREADKSYTADPEAYLRNQKAALLKVDAQSEMVMSSHGEQEEKAFFLRDPAAKEKAVAEFTRTGWWNGADDAAMRRIYEKQLFSFFDVEHYDAFARSQDLAVGYRVHGVLPAVAHGVPGVLVAYDTRSQELAETLKIPVVPEAALAEGGWRAVYQEAALNGLAKSYAGSYDRMRGFLDRNGIPHRM</sequence>
<gene>
    <name evidence="2" type="ORF">NWE54_18945</name>
</gene>
<dbReference type="GO" id="GO:0016740">
    <property type="term" value="F:transferase activity"/>
    <property type="evidence" value="ECO:0007669"/>
    <property type="project" value="UniProtKB-KW"/>
</dbReference>
<dbReference type="Pfam" id="PF04230">
    <property type="entry name" value="PS_pyruv_trans"/>
    <property type="match status" value="1"/>
</dbReference>
<keyword evidence="2" id="KW-0808">Transferase</keyword>
<accession>A0A9E7ZL34</accession>
<organism evidence="2">
    <name type="scientific">Bosea sp. NBC_00436</name>
    <dbReference type="NCBI Taxonomy" id="2969620"/>
    <lineage>
        <taxon>Bacteria</taxon>
        <taxon>Pseudomonadati</taxon>
        <taxon>Pseudomonadota</taxon>
        <taxon>Alphaproteobacteria</taxon>
        <taxon>Hyphomicrobiales</taxon>
        <taxon>Boseaceae</taxon>
        <taxon>Bosea</taxon>
    </lineage>
</organism>
<name>A0A9E7ZL34_9HYPH</name>
<dbReference type="EMBL" id="CP102774">
    <property type="protein sequence ID" value="UZF85879.1"/>
    <property type="molecule type" value="Genomic_DNA"/>
</dbReference>
<reference evidence="2" key="1">
    <citation type="submission" date="2022-08" db="EMBL/GenBank/DDBJ databases">
        <title>Complete Genome Sequences of 2 Bosea sp. soil isolates.</title>
        <authorList>
            <person name="Alvarez Arevalo M."/>
            <person name="Sterndorff E.B."/>
            <person name="Faurdal D."/>
            <person name="Joergensen T.S."/>
            <person name="Weber T."/>
        </authorList>
    </citation>
    <scope>NUCLEOTIDE SEQUENCE</scope>
    <source>
        <strain evidence="2">NBC_00436</strain>
    </source>
</reference>
<dbReference type="AlphaFoldDB" id="A0A9E7ZL34"/>
<dbReference type="InterPro" id="IPR007345">
    <property type="entry name" value="Polysacch_pyruvyl_Trfase"/>
</dbReference>
<proteinExistence type="predicted"/>